<dbReference type="PANTHER" id="PTHR33066">
    <property type="entry name" value="INTEGRASE_SAM-LIKE_N DOMAIN-CONTAINING PROTEIN"/>
    <property type="match status" value="1"/>
</dbReference>
<evidence type="ECO:0000313" key="2">
    <source>
        <dbReference type="Proteomes" id="UP000504617"/>
    </source>
</evidence>
<gene>
    <name evidence="3" type="primary">LOC106543051</name>
</gene>
<name>A0A6I9XFI3_9SAUR</name>
<accession>A0A6I9XFI3</accession>
<keyword evidence="2" id="KW-1185">Reference proteome</keyword>
<dbReference type="GeneID" id="106543051"/>
<protein>
    <submittedName>
        <fullName evidence="3">Uncharacterized protein LOC106543051</fullName>
    </submittedName>
</protein>
<feature type="non-terminal residue" evidence="3">
    <location>
        <position position="1"/>
    </location>
</feature>
<evidence type="ECO:0000313" key="3">
    <source>
        <dbReference type="RefSeq" id="XP_013914424.1"/>
    </source>
</evidence>
<dbReference type="PANTHER" id="PTHR33066:SF2">
    <property type="entry name" value="FILAGGRIN-2-LIKE"/>
    <property type="match status" value="1"/>
</dbReference>
<reference evidence="3" key="1">
    <citation type="submission" date="2025-08" db="UniProtKB">
        <authorList>
            <consortium name="RefSeq"/>
        </authorList>
    </citation>
    <scope>IDENTIFICATION</scope>
</reference>
<evidence type="ECO:0000256" key="1">
    <source>
        <dbReference type="ARBA" id="ARBA00023125"/>
    </source>
</evidence>
<dbReference type="OrthoDB" id="9049843at2759"/>
<dbReference type="SUPFAM" id="SSF47823">
    <property type="entry name" value="lambda integrase-like, N-terminal domain"/>
    <property type="match status" value="1"/>
</dbReference>
<dbReference type="Proteomes" id="UP000504617">
    <property type="component" value="Unplaced"/>
</dbReference>
<proteinExistence type="predicted"/>
<dbReference type="RefSeq" id="XP_013914424.1">
    <property type="nucleotide sequence ID" value="XM_014058949.1"/>
</dbReference>
<keyword evidence="1" id="KW-0238">DNA-binding</keyword>
<dbReference type="GO" id="GO:0003677">
    <property type="term" value="F:DNA binding"/>
    <property type="evidence" value="ECO:0007669"/>
    <property type="project" value="UniProtKB-KW"/>
</dbReference>
<sequence>DLPQPGGHQSPGPSVAPVGHLALEGELLRKQRFSDQVIRTIQASRRPSTTRIYDATWAAFSQWCKTRDIEASSASIPQTLDFLQEGLDKGLAVSTQRRQVAALSTILARSSSRSLSQHPQIKSFLKGAVNISPPAVHRYPSWDLPFVLKALTKAPFEPLRTTSLRHLTIKTAFLVAITSARRVSELAALSVRQDLCVVHPDRVILRLDPSFTPKINCFTGLKRLFCPTSVPVLLTLRNMSGTSWT</sequence>
<dbReference type="AlphaFoldDB" id="A0A6I9XFI3"/>
<organism evidence="2 3">
    <name type="scientific">Thamnophis sirtalis</name>
    <dbReference type="NCBI Taxonomy" id="35019"/>
    <lineage>
        <taxon>Eukaryota</taxon>
        <taxon>Metazoa</taxon>
        <taxon>Chordata</taxon>
        <taxon>Craniata</taxon>
        <taxon>Vertebrata</taxon>
        <taxon>Euteleostomi</taxon>
        <taxon>Lepidosauria</taxon>
        <taxon>Squamata</taxon>
        <taxon>Bifurcata</taxon>
        <taxon>Unidentata</taxon>
        <taxon>Episquamata</taxon>
        <taxon>Toxicofera</taxon>
        <taxon>Serpentes</taxon>
        <taxon>Colubroidea</taxon>
        <taxon>Colubridae</taxon>
        <taxon>Natricinae</taxon>
        <taxon>Thamnophis</taxon>
    </lineage>
</organism>
<dbReference type="KEGG" id="tsr:106543051"/>
<dbReference type="InterPro" id="IPR010998">
    <property type="entry name" value="Integrase_recombinase_N"/>
</dbReference>
<dbReference type="Gene3D" id="1.10.150.130">
    <property type="match status" value="1"/>
</dbReference>